<evidence type="ECO:0000313" key="4">
    <source>
        <dbReference type="Proteomes" id="UP001174050"/>
    </source>
</evidence>
<proteinExistence type="predicted"/>
<evidence type="ECO:0000256" key="1">
    <source>
        <dbReference type="SAM" id="MobiDB-lite"/>
    </source>
</evidence>
<dbReference type="Proteomes" id="UP001174050">
    <property type="component" value="Unassembled WGS sequence"/>
</dbReference>
<sequence length="114" mass="11776">MDTTDPNVFLVVGPIEPADVPRLCEELAELLGESGDGDVICDVGGVIRPGLAAVDALARLRLTAQRLGRPMVVRNAQPALRVLIELVGLADLLTPPAGPEGRTAGTTASRPGTT</sequence>
<gene>
    <name evidence="3" type="ORF">QWM81_17960</name>
</gene>
<feature type="region of interest" description="Disordered" evidence="1">
    <location>
        <begin position="94"/>
        <end position="114"/>
    </location>
</feature>
<dbReference type="RefSeq" id="WP_290113055.1">
    <property type="nucleotide sequence ID" value="NZ_JAUEPL010000026.1"/>
</dbReference>
<protein>
    <submittedName>
        <fullName evidence="3">STAS domain-containing protein</fullName>
    </submittedName>
</protein>
<feature type="compositionally biased region" description="Polar residues" evidence="1">
    <location>
        <begin position="104"/>
        <end position="114"/>
    </location>
</feature>
<dbReference type="Gene3D" id="3.30.750.24">
    <property type="entry name" value="STAS domain"/>
    <property type="match status" value="1"/>
</dbReference>
<dbReference type="SUPFAM" id="SSF52091">
    <property type="entry name" value="SpoIIaa-like"/>
    <property type="match status" value="1"/>
</dbReference>
<dbReference type="PROSITE" id="PS50801">
    <property type="entry name" value="STAS"/>
    <property type="match status" value="1"/>
</dbReference>
<comment type="caution">
    <text evidence="3">The sequence shown here is derived from an EMBL/GenBank/DDBJ whole genome shotgun (WGS) entry which is preliminary data.</text>
</comment>
<dbReference type="InterPro" id="IPR058548">
    <property type="entry name" value="MlaB-like_STAS"/>
</dbReference>
<name>A0ABT7Z9E8_9ACTN</name>
<accession>A0ABT7Z9E8</accession>
<organism evidence="3 4">
    <name type="scientific">Streptomyces ficellus</name>
    <dbReference type="NCBI Taxonomy" id="1977088"/>
    <lineage>
        <taxon>Bacteria</taxon>
        <taxon>Bacillati</taxon>
        <taxon>Actinomycetota</taxon>
        <taxon>Actinomycetes</taxon>
        <taxon>Kitasatosporales</taxon>
        <taxon>Streptomycetaceae</taxon>
        <taxon>Streptomyces</taxon>
    </lineage>
</organism>
<dbReference type="InterPro" id="IPR002645">
    <property type="entry name" value="STAS_dom"/>
</dbReference>
<dbReference type="Pfam" id="PF13466">
    <property type="entry name" value="STAS_2"/>
    <property type="match status" value="1"/>
</dbReference>
<feature type="domain" description="STAS" evidence="2">
    <location>
        <begin position="1"/>
        <end position="93"/>
    </location>
</feature>
<dbReference type="InterPro" id="IPR036513">
    <property type="entry name" value="STAS_dom_sf"/>
</dbReference>
<keyword evidence="4" id="KW-1185">Reference proteome</keyword>
<evidence type="ECO:0000259" key="2">
    <source>
        <dbReference type="PROSITE" id="PS50801"/>
    </source>
</evidence>
<reference evidence="3" key="1">
    <citation type="submission" date="2023-06" db="EMBL/GenBank/DDBJ databases">
        <title>WGS-Sequencing of Streptomyces ficellus isolate 21 collected from sand in Gara Djebilet Iron Mine in Algeria.</title>
        <authorList>
            <person name="Zegers G.P."/>
            <person name="Gomez A."/>
            <person name="Gueddou A."/>
            <person name="Zahara A.F."/>
            <person name="Worth M."/>
            <person name="Sevigny J.L."/>
            <person name="Tisa L."/>
        </authorList>
    </citation>
    <scope>NUCLEOTIDE SEQUENCE</scope>
    <source>
        <strain evidence="3">AS11</strain>
    </source>
</reference>
<evidence type="ECO:0000313" key="3">
    <source>
        <dbReference type="EMBL" id="MDN3295902.1"/>
    </source>
</evidence>
<dbReference type="EMBL" id="JAUEPL010000026">
    <property type="protein sequence ID" value="MDN3295902.1"/>
    <property type="molecule type" value="Genomic_DNA"/>
</dbReference>